<comment type="caution">
    <text evidence="1">The sequence shown here is derived from an EMBL/GenBank/DDBJ whole genome shotgun (WGS) entry which is preliminary data.</text>
</comment>
<gene>
    <name evidence="1" type="ORF">JSQ98_11565</name>
</gene>
<dbReference type="EMBL" id="JAFEVO010000001">
    <property type="protein sequence ID" value="MBS3182822.1"/>
    <property type="molecule type" value="Genomic_DNA"/>
</dbReference>
<reference evidence="1 2" key="1">
    <citation type="submission" date="2021-02" db="EMBL/GenBank/DDBJ databases">
        <title>Draft genome and description of Leucobacter sp nov strain Marseille-Q4368.</title>
        <authorList>
            <person name="Boxberger M."/>
            <person name="La Scola B."/>
        </authorList>
    </citation>
    <scope>NUCLEOTIDE SEQUENCE [LARGE SCALE GENOMIC DNA]</scope>
    <source>
        <strain evidence="1 2">Marseille-Q4368</strain>
    </source>
</reference>
<dbReference type="Proteomes" id="UP000811492">
    <property type="component" value="Unassembled WGS sequence"/>
</dbReference>
<evidence type="ECO:0000313" key="2">
    <source>
        <dbReference type="Proteomes" id="UP000811492"/>
    </source>
</evidence>
<proteinExistence type="predicted"/>
<keyword evidence="2" id="KW-1185">Reference proteome</keyword>
<sequence>MGELREIRDRVAESHDTAVEAISAVADDRSKALESAWTTFSEQLQEIDDDASLTAARDSLIEDARALTGARETAESGLDCA</sequence>
<organism evidence="1 2">
    <name type="scientific">Leucobacter manosquensis</name>
    <dbReference type="NCBI Taxonomy" id="2810611"/>
    <lineage>
        <taxon>Bacteria</taxon>
        <taxon>Bacillati</taxon>
        <taxon>Actinomycetota</taxon>
        <taxon>Actinomycetes</taxon>
        <taxon>Micrococcales</taxon>
        <taxon>Microbacteriaceae</taxon>
        <taxon>Leucobacter</taxon>
    </lineage>
</organism>
<evidence type="ECO:0000313" key="1">
    <source>
        <dbReference type="EMBL" id="MBS3182822.1"/>
    </source>
</evidence>
<accession>A0ABS5M6N6</accession>
<name>A0ABS5M6N6_9MICO</name>
<protein>
    <submittedName>
        <fullName evidence="1">Uncharacterized protein</fullName>
    </submittedName>
</protein>